<dbReference type="PROSITE" id="PS50088">
    <property type="entry name" value="ANK_REPEAT"/>
    <property type="match status" value="1"/>
</dbReference>
<keyword evidence="1" id="KW-0677">Repeat</keyword>
<evidence type="ECO:0000256" key="3">
    <source>
        <dbReference type="PROSITE-ProRule" id="PRU00023"/>
    </source>
</evidence>
<dbReference type="PANTHER" id="PTHR24171:SF10">
    <property type="entry name" value="ANKYRIN REPEAT DOMAIN-CONTAINING PROTEIN 29-LIKE"/>
    <property type="match status" value="1"/>
</dbReference>
<dbReference type="InterPro" id="IPR002110">
    <property type="entry name" value="Ankyrin_rpt"/>
</dbReference>
<reference evidence="4 5" key="1">
    <citation type="submission" date="2024-09" db="EMBL/GenBank/DDBJ databases">
        <title>Genome sequencing and assembly of Phytophthora oleae, isolate VK10A, causative agent of rot of olive drupes.</title>
        <authorList>
            <person name="Conti Taguali S."/>
            <person name="Riolo M."/>
            <person name="La Spada F."/>
            <person name="Cacciola S.O."/>
            <person name="Dionisio G."/>
        </authorList>
    </citation>
    <scope>NUCLEOTIDE SEQUENCE [LARGE SCALE GENOMIC DNA]</scope>
    <source>
        <strain evidence="4 5">VK10A</strain>
    </source>
</reference>
<evidence type="ECO:0000313" key="4">
    <source>
        <dbReference type="EMBL" id="KAL3665395.1"/>
    </source>
</evidence>
<dbReference type="AlphaFoldDB" id="A0ABD3FIL5"/>
<protein>
    <recommendedName>
        <fullName evidence="6">Ankyrin repeat protein</fullName>
    </recommendedName>
</protein>
<keyword evidence="2 3" id="KW-0040">ANK repeat</keyword>
<dbReference type="PROSITE" id="PS50297">
    <property type="entry name" value="ANK_REP_REGION"/>
    <property type="match status" value="1"/>
</dbReference>
<dbReference type="SUPFAM" id="SSF48403">
    <property type="entry name" value="Ankyrin repeat"/>
    <property type="match status" value="1"/>
</dbReference>
<name>A0ABD3FIL5_9STRA</name>
<dbReference type="InterPro" id="IPR036770">
    <property type="entry name" value="Ankyrin_rpt-contain_sf"/>
</dbReference>
<dbReference type="Pfam" id="PF12796">
    <property type="entry name" value="Ank_2"/>
    <property type="match status" value="1"/>
</dbReference>
<accession>A0ABD3FIL5</accession>
<evidence type="ECO:0000256" key="1">
    <source>
        <dbReference type="ARBA" id="ARBA00022737"/>
    </source>
</evidence>
<dbReference type="Gene3D" id="1.25.40.20">
    <property type="entry name" value="Ankyrin repeat-containing domain"/>
    <property type="match status" value="1"/>
</dbReference>
<keyword evidence="5" id="KW-1185">Reference proteome</keyword>
<dbReference type="Proteomes" id="UP001632037">
    <property type="component" value="Unassembled WGS sequence"/>
</dbReference>
<evidence type="ECO:0008006" key="6">
    <source>
        <dbReference type="Google" id="ProtNLM"/>
    </source>
</evidence>
<comment type="caution">
    <text evidence="4">The sequence shown here is derived from an EMBL/GenBank/DDBJ whole genome shotgun (WGS) entry which is preliminary data.</text>
</comment>
<feature type="repeat" description="ANK" evidence="3">
    <location>
        <begin position="78"/>
        <end position="98"/>
    </location>
</feature>
<sequence>MGQERAGAQLYEASCKGELKVVEWLCVKAPELRADRFVNGKGGHCRLLALSAAAFHGHLAIVKFLVSNEGRLNEKGDEGRTALHEAARGGHMNVVHQR</sequence>
<proteinExistence type="predicted"/>
<evidence type="ECO:0000313" key="5">
    <source>
        <dbReference type="Proteomes" id="UP001632037"/>
    </source>
</evidence>
<organism evidence="4 5">
    <name type="scientific">Phytophthora oleae</name>
    <dbReference type="NCBI Taxonomy" id="2107226"/>
    <lineage>
        <taxon>Eukaryota</taxon>
        <taxon>Sar</taxon>
        <taxon>Stramenopiles</taxon>
        <taxon>Oomycota</taxon>
        <taxon>Peronosporomycetes</taxon>
        <taxon>Peronosporales</taxon>
        <taxon>Peronosporaceae</taxon>
        <taxon>Phytophthora</taxon>
    </lineage>
</organism>
<dbReference type="PANTHER" id="PTHR24171">
    <property type="entry name" value="ANKYRIN REPEAT DOMAIN-CONTAINING PROTEIN 39-RELATED"/>
    <property type="match status" value="1"/>
</dbReference>
<dbReference type="EMBL" id="JBIMZQ010000020">
    <property type="protein sequence ID" value="KAL3665395.1"/>
    <property type="molecule type" value="Genomic_DNA"/>
</dbReference>
<evidence type="ECO:0000256" key="2">
    <source>
        <dbReference type="ARBA" id="ARBA00023043"/>
    </source>
</evidence>
<gene>
    <name evidence="4" type="ORF">V7S43_009431</name>
</gene>